<evidence type="ECO:0000313" key="2">
    <source>
        <dbReference type="EMBL" id="BDD08202.1"/>
    </source>
</evidence>
<dbReference type="PROSITE" id="PS51257">
    <property type="entry name" value="PROKAR_LIPOPROTEIN"/>
    <property type="match status" value="1"/>
</dbReference>
<reference evidence="2 3" key="1">
    <citation type="submission" date="2021-12" db="EMBL/GenBank/DDBJ databases">
        <title>Genome sequencing of bacteria with rrn-lacking chromosome and rrn-plasmid.</title>
        <authorList>
            <person name="Anda M."/>
            <person name="Iwasaki W."/>
        </authorList>
    </citation>
    <scope>NUCLEOTIDE SEQUENCE [LARGE SCALE GENOMIC DNA]</scope>
    <source>
        <strain evidence="2 3">DSM 100852</strain>
    </source>
</reference>
<dbReference type="RefSeq" id="WP_338393479.1">
    <property type="nucleotide sequence ID" value="NZ_AP025314.1"/>
</dbReference>
<dbReference type="EMBL" id="AP025314">
    <property type="protein sequence ID" value="BDD08202.1"/>
    <property type="molecule type" value="Genomic_DNA"/>
</dbReference>
<dbReference type="Pfam" id="PF19765">
    <property type="entry name" value="DUF6252"/>
    <property type="match status" value="2"/>
</dbReference>
<proteinExistence type="predicted"/>
<evidence type="ECO:0008006" key="4">
    <source>
        <dbReference type="Google" id="ProtNLM"/>
    </source>
</evidence>
<feature type="chain" id="PRO_5043381221" description="Lipoprotein" evidence="1">
    <location>
        <begin position="22"/>
        <end position="287"/>
    </location>
</feature>
<dbReference type="Proteomes" id="UP001348817">
    <property type="component" value="Chromosome"/>
</dbReference>
<protein>
    <recommendedName>
        <fullName evidence="4">Lipoprotein</fullName>
    </recommendedName>
</protein>
<dbReference type="AlphaFoldDB" id="A0AAU9CJZ0"/>
<sequence length="287" mass="30023">MKTIVRTFLLIGFFCVTSLSCQTIEAPFGLNDLLPVDFASGALSAKVGGVDWKATKSITGNYEGGVLTLSGSSADDSKIQLTLAEEDLRTGSHTLPVGAATYTDGDGTFKSIDAGTLLISDLQNGLASGSFHFKVKKSEEAEELLITGGTFSQIRYIPVPTDGGGDVPKGFDMKVGSEDWKLSSITATAVSGKLIIQGADTKHNLSITVSESITKGTHEVGPNVVVMYIPDADGTKGQIGKSGSIKVTNHDTSAKKIEGSLDITLQGQIDTSLSTKITGTFSVTYSE</sequence>
<evidence type="ECO:0000313" key="3">
    <source>
        <dbReference type="Proteomes" id="UP001348817"/>
    </source>
</evidence>
<organism evidence="2 3">
    <name type="scientific">Fulvitalea axinellae</name>
    <dbReference type="NCBI Taxonomy" id="1182444"/>
    <lineage>
        <taxon>Bacteria</taxon>
        <taxon>Pseudomonadati</taxon>
        <taxon>Bacteroidota</taxon>
        <taxon>Cytophagia</taxon>
        <taxon>Cytophagales</taxon>
        <taxon>Persicobacteraceae</taxon>
        <taxon>Fulvitalea</taxon>
    </lineage>
</organism>
<dbReference type="InterPro" id="IPR046219">
    <property type="entry name" value="DUF6252"/>
</dbReference>
<dbReference type="KEGG" id="fax:FUAX_06340"/>
<name>A0AAU9CJZ0_9BACT</name>
<keyword evidence="3" id="KW-1185">Reference proteome</keyword>
<evidence type="ECO:0000256" key="1">
    <source>
        <dbReference type="SAM" id="SignalP"/>
    </source>
</evidence>
<keyword evidence="1" id="KW-0732">Signal</keyword>
<accession>A0AAU9CJZ0</accession>
<gene>
    <name evidence="2" type="ORF">FUAX_06340</name>
</gene>
<feature type="signal peptide" evidence="1">
    <location>
        <begin position="1"/>
        <end position="21"/>
    </location>
</feature>